<dbReference type="InterPro" id="IPR040256">
    <property type="entry name" value="At4g02000-like"/>
</dbReference>
<dbReference type="PROSITE" id="PS50158">
    <property type="entry name" value="ZF_CCHC"/>
    <property type="match status" value="1"/>
</dbReference>
<evidence type="ECO:0000256" key="1">
    <source>
        <dbReference type="PROSITE-ProRule" id="PRU00047"/>
    </source>
</evidence>
<dbReference type="GO" id="GO:0003676">
    <property type="term" value="F:nucleic acid binding"/>
    <property type="evidence" value="ECO:0007669"/>
    <property type="project" value="InterPro"/>
</dbReference>
<organism evidence="3">
    <name type="scientific">Eucalyptus grandis</name>
    <name type="common">Flooded gum</name>
    <dbReference type="NCBI Taxonomy" id="71139"/>
    <lineage>
        <taxon>Eukaryota</taxon>
        <taxon>Viridiplantae</taxon>
        <taxon>Streptophyta</taxon>
        <taxon>Embryophyta</taxon>
        <taxon>Tracheophyta</taxon>
        <taxon>Spermatophyta</taxon>
        <taxon>Magnoliopsida</taxon>
        <taxon>eudicotyledons</taxon>
        <taxon>Gunneridae</taxon>
        <taxon>Pentapetalae</taxon>
        <taxon>rosids</taxon>
        <taxon>malvids</taxon>
        <taxon>Myrtales</taxon>
        <taxon>Myrtaceae</taxon>
        <taxon>Myrtoideae</taxon>
        <taxon>Eucalypteae</taxon>
        <taxon>Eucalyptus</taxon>
    </lineage>
</organism>
<dbReference type="PANTHER" id="PTHR31286">
    <property type="entry name" value="GLYCINE-RICH CELL WALL STRUCTURAL PROTEIN 1.8-LIKE"/>
    <property type="match status" value="1"/>
</dbReference>
<dbReference type="Gramene" id="KCW59164">
    <property type="protein sequence ID" value="KCW59164"/>
    <property type="gene ID" value="EUGRSUZ_H01799"/>
</dbReference>
<keyword evidence="1" id="KW-0863">Zinc-finger</keyword>
<evidence type="ECO:0000259" key="2">
    <source>
        <dbReference type="PROSITE" id="PS50158"/>
    </source>
</evidence>
<proteinExistence type="predicted"/>
<dbReference type="AlphaFoldDB" id="A0A059AZH7"/>
<keyword evidence="1" id="KW-0862">Zinc</keyword>
<reference evidence="3" key="1">
    <citation type="submission" date="2013-07" db="EMBL/GenBank/DDBJ databases">
        <title>The genome of Eucalyptus grandis.</title>
        <authorList>
            <person name="Schmutz J."/>
            <person name="Hayes R."/>
            <person name="Myburg A."/>
            <person name="Tuskan G."/>
            <person name="Grattapaglia D."/>
            <person name="Rokhsar D.S."/>
        </authorList>
    </citation>
    <scope>NUCLEOTIDE SEQUENCE</scope>
    <source>
        <tissue evidence="3">Leaf extractions</tissue>
    </source>
</reference>
<dbReference type="InterPro" id="IPR036875">
    <property type="entry name" value="Znf_CCHC_sf"/>
</dbReference>
<protein>
    <recommendedName>
        <fullName evidence="2">CCHC-type domain-containing protein</fullName>
    </recommendedName>
</protein>
<dbReference type="OMA" id="ANHRWEP"/>
<dbReference type="STRING" id="71139.A0A059AZH7"/>
<keyword evidence="1" id="KW-0479">Metal-binding</keyword>
<dbReference type="Pfam" id="PF14392">
    <property type="entry name" value="zf-CCHC_4"/>
    <property type="match status" value="1"/>
</dbReference>
<feature type="domain" description="CCHC-type" evidence="2">
    <location>
        <begin position="173"/>
        <end position="188"/>
    </location>
</feature>
<dbReference type="GO" id="GO:0008270">
    <property type="term" value="F:zinc ion binding"/>
    <property type="evidence" value="ECO:0007669"/>
    <property type="project" value="UniProtKB-KW"/>
</dbReference>
<dbReference type="InterPro" id="IPR001878">
    <property type="entry name" value="Znf_CCHC"/>
</dbReference>
<gene>
    <name evidence="3" type="ORF">EUGRSUZ_H01799</name>
</gene>
<dbReference type="PANTHER" id="PTHR31286:SF99">
    <property type="entry name" value="DUF4283 DOMAIN-CONTAINING PROTEIN"/>
    <property type="match status" value="1"/>
</dbReference>
<dbReference type="InterPro" id="IPR025836">
    <property type="entry name" value="Zn_knuckle_CX2CX4HX4C"/>
</dbReference>
<dbReference type="SUPFAM" id="SSF57756">
    <property type="entry name" value="Retrovirus zinc finger-like domains"/>
    <property type="match status" value="1"/>
</dbReference>
<evidence type="ECO:0000313" key="3">
    <source>
        <dbReference type="EMBL" id="KCW59164.1"/>
    </source>
</evidence>
<dbReference type="InParanoid" id="A0A059AZH7"/>
<name>A0A059AZH7_EUCGR</name>
<sequence>MERGEDTHLRMAALCQRMRDLWLEDDITDLGAKYQKKNSKQARYFSFLFNTVEEKNRVLATGLWSFSSSLLVLKEGDPNIPEHCYEFSHYAFWVHFIGLPRARVTEESIRRLASKLGQVEEIKIEAKNNNSRKGGKAKVLLNLSNPLKTGTIITTGDKKWCIDFKYERLPHFCFSCGRIGHYANYCSEIPYEETGLAQDQPKNEENNMKMKKGKAVYKAPVVKKLKRISPYEKKTSQDHFIDEEQLLDAPIHSWEGASAGALVASPKQPPQNR</sequence>
<accession>A0A059AZH7</accession>
<dbReference type="EMBL" id="KK198760">
    <property type="protein sequence ID" value="KCW59164.1"/>
    <property type="molecule type" value="Genomic_DNA"/>
</dbReference>